<evidence type="ECO:0000256" key="1">
    <source>
        <dbReference type="SAM" id="MobiDB-lite"/>
    </source>
</evidence>
<accession>A0A6I1Q2T5</accession>
<keyword evidence="3" id="KW-1185">Reference proteome</keyword>
<feature type="compositionally biased region" description="Polar residues" evidence="1">
    <location>
        <begin position="88"/>
        <end position="105"/>
    </location>
</feature>
<gene>
    <name evidence="2" type="ORF">HDG40_001253</name>
</gene>
<evidence type="ECO:0000313" key="3">
    <source>
        <dbReference type="Proteomes" id="UP000592780"/>
    </source>
</evidence>
<comment type="caution">
    <text evidence="2">The sequence shown here is derived from an EMBL/GenBank/DDBJ whole genome shotgun (WGS) entry which is preliminary data.</text>
</comment>
<organism evidence="2 3">
    <name type="scientific">Paraburkholderia atlantica</name>
    <dbReference type="NCBI Taxonomy" id="2654982"/>
    <lineage>
        <taxon>Bacteria</taxon>
        <taxon>Pseudomonadati</taxon>
        <taxon>Pseudomonadota</taxon>
        <taxon>Betaproteobacteria</taxon>
        <taxon>Burkholderiales</taxon>
        <taxon>Burkholderiaceae</taxon>
        <taxon>Paraburkholderia</taxon>
    </lineage>
</organism>
<name>A0A6I1Q2T5_PARAM</name>
<reference evidence="2 3" key="1">
    <citation type="submission" date="2020-08" db="EMBL/GenBank/DDBJ databases">
        <title>Genomic Encyclopedia of Type Strains, Phase IV (KMG-V): Genome sequencing to study the core and pangenomes of soil and plant-associated prokaryotes.</title>
        <authorList>
            <person name="Whitman W."/>
        </authorList>
    </citation>
    <scope>NUCLEOTIDE SEQUENCE [LARGE SCALE GENOMIC DNA]</scope>
    <source>
        <strain evidence="2 3">JPY158</strain>
    </source>
</reference>
<dbReference type="AlphaFoldDB" id="A0A6I1Q2T5"/>
<evidence type="ECO:0000313" key="2">
    <source>
        <dbReference type="EMBL" id="MBB5423111.1"/>
    </source>
</evidence>
<dbReference type="EMBL" id="JACHDD010000002">
    <property type="protein sequence ID" value="MBB5423111.1"/>
    <property type="molecule type" value="Genomic_DNA"/>
</dbReference>
<protein>
    <submittedName>
        <fullName evidence="2">Uncharacterized protein</fullName>
    </submittedName>
</protein>
<feature type="region of interest" description="Disordered" evidence="1">
    <location>
        <begin position="87"/>
        <end position="112"/>
    </location>
</feature>
<dbReference type="Proteomes" id="UP000592780">
    <property type="component" value="Unassembled WGS sequence"/>
</dbReference>
<sequence length="112" mass="12404">MLEVPENLVVRVYKKLLFLHHFVPVSPEPALGGVMTLRETAQVLARRPDAIHISAFAVDRSVSKDRSFVDRSVFLNIGRVRLFRSVPTPDTSDRYPTNDGSTSKVAIQGAGD</sequence>
<proteinExistence type="predicted"/>
<dbReference type="RefSeq" id="WP_018433276.1">
    <property type="nucleotide sequence ID" value="NZ_JACHDD010000002.1"/>
</dbReference>